<protein>
    <submittedName>
        <fullName evidence="2">Uncharacterized protein</fullName>
    </submittedName>
</protein>
<feature type="transmembrane region" description="Helical" evidence="1">
    <location>
        <begin position="20"/>
        <end position="38"/>
    </location>
</feature>
<keyword evidence="1" id="KW-0472">Membrane</keyword>
<keyword evidence="3" id="KW-1185">Reference proteome</keyword>
<organism evidence="2 3">
    <name type="scientific">Mariniphaga anaerophila</name>
    <dbReference type="NCBI Taxonomy" id="1484053"/>
    <lineage>
        <taxon>Bacteria</taxon>
        <taxon>Pseudomonadati</taxon>
        <taxon>Bacteroidota</taxon>
        <taxon>Bacteroidia</taxon>
        <taxon>Marinilabiliales</taxon>
        <taxon>Prolixibacteraceae</taxon>
        <taxon>Mariniphaga</taxon>
    </lineage>
</organism>
<keyword evidence="1" id="KW-0812">Transmembrane</keyword>
<proteinExistence type="predicted"/>
<reference evidence="2 3" key="1">
    <citation type="submission" date="2016-11" db="EMBL/GenBank/DDBJ databases">
        <authorList>
            <person name="Jaros S."/>
            <person name="Januszkiewicz K."/>
            <person name="Wedrychowicz H."/>
        </authorList>
    </citation>
    <scope>NUCLEOTIDE SEQUENCE [LARGE SCALE GENOMIC DNA]</scope>
    <source>
        <strain evidence="2 3">DSM 26910</strain>
    </source>
</reference>
<dbReference type="STRING" id="1484053.SAMN05444274_102275"/>
<evidence type="ECO:0000313" key="3">
    <source>
        <dbReference type="Proteomes" id="UP000184164"/>
    </source>
</evidence>
<dbReference type="AlphaFoldDB" id="A0A1M4W0X7"/>
<dbReference type="Proteomes" id="UP000184164">
    <property type="component" value="Unassembled WGS sequence"/>
</dbReference>
<gene>
    <name evidence="2" type="ORF">SAMN05444274_102275</name>
</gene>
<name>A0A1M4W0X7_9BACT</name>
<accession>A0A1M4W0X7</accession>
<dbReference type="EMBL" id="FQUM01000002">
    <property type="protein sequence ID" value="SHE74790.1"/>
    <property type="molecule type" value="Genomic_DNA"/>
</dbReference>
<sequence>MQHLCCVFYIGGVPVIEPGLFSFLKNNFVFILLSILYLRGKFKKWNVFSPGALTIFIKNTVIS</sequence>
<keyword evidence="1" id="KW-1133">Transmembrane helix</keyword>
<evidence type="ECO:0000313" key="2">
    <source>
        <dbReference type="EMBL" id="SHE74790.1"/>
    </source>
</evidence>
<evidence type="ECO:0000256" key="1">
    <source>
        <dbReference type="SAM" id="Phobius"/>
    </source>
</evidence>